<evidence type="ECO:0000313" key="2">
    <source>
        <dbReference type="Proteomes" id="UP000053424"/>
    </source>
</evidence>
<dbReference type="AlphaFoldDB" id="A0A0C3CNL2"/>
<protein>
    <submittedName>
        <fullName evidence="1">Uncharacterized protein</fullName>
    </submittedName>
</protein>
<accession>A0A0C3CNL2</accession>
<organism evidence="1 2">
    <name type="scientific">Hebeloma cylindrosporum</name>
    <dbReference type="NCBI Taxonomy" id="76867"/>
    <lineage>
        <taxon>Eukaryota</taxon>
        <taxon>Fungi</taxon>
        <taxon>Dikarya</taxon>
        <taxon>Basidiomycota</taxon>
        <taxon>Agaricomycotina</taxon>
        <taxon>Agaricomycetes</taxon>
        <taxon>Agaricomycetidae</taxon>
        <taxon>Agaricales</taxon>
        <taxon>Agaricineae</taxon>
        <taxon>Hymenogastraceae</taxon>
        <taxon>Hebeloma</taxon>
    </lineage>
</organism>
<evidence type="ECO:0000313" key="1">
    <source>
        <dbReference type="EMBL" id="KIM45416.1"/>
    </source>
</evidence>
<reference evidence="1 2" key="1">
    <citation type="submission" date="2014-04" db="EMBL/GenBank/DDBJ databases">
        <authorList>
            <consortium name="DOE Joint Genome Institute"/>
            <person name="Kuo A."/>
            <person name="Gay G."/>
            <person name="Dore J."/>
            <person name="Kohler A."/>
            <person name="Nagy L.G."/>
            <person name="Floudas D."/>
            <person name="Copeland A."/>
            <person name="Barry K.W."/>
            <person name="Cichocki N."/>
            <person name="Veneault-Fourrey C."/>
            <person name="LaButti K."/>
            <person name="Lindquist E.A."/>
            <person name="Lipzen A."/>
            <person name="Lundell T."/>
            <person name="Morin E."/>
            <person name="Murat C."/>
            <person name="Sun H."/>
            <person name="Tunlid A."/>
            <person name="Henrissat B."/>
            <person name="Grigoriev I.V."/>
            <person name="Hibbett D.S."/>
            <person name="Martin F."/>
            <person name="Nordberg H.P."/>
            <person name="Cantor M.N."/>
            <person name="Hua S.X."/>
        </authorList>
    </citation>
    <scope>NUCLEOTIDE SEQUENCE [LARGE SCALE GENOMIC DNA]</scope>
    <source>
        <strain evidence="2">h7</strain>
    </source>
</reference>
<dbReference type="HOGENOM" id="CLU_2146178_0_0_1"/>
<gene>
    <name evidence="1" type="ORF">M413DRAFT_442088</name>
</gene>
<sequence>MPWWGAAVHICTSVPSKLHSIRMASRYMICLQIAGSLARARSTLNCLEAIHLVCVYLSFPHPTPKWRPVVIDTDVEISDGFERHKRAHLLDPLRLLCELTKEIEVRVIVTNT</sequence>
<reference evidence="2" key="2">
    <citation type="submission" date="2015-01" db="EMBL/GenBank/DDBJ databases">
        <title>Evolutionary Origins and Diversification of the Mycorrhizal Mutualists.</title>
        <authorList>
            <consortium name="DOE Joint Genome Institute"/>
            <consortium name="Mycorrhizal Genomics Consortium"/>
            <person name="Kohler A."/>
            <person name="Kuo A."/>
            <person name="Nagy L.G."/>
            <person name="Floudas D."/>
            <person name="Copeland A."/>
            <person name="Barry K.W."/>
            <person name="Cichocki N."/>
            <person name="Veneault-Fourrey C."/>
            <person name="LaButti K."/>
            <person name="Lindquist E.A."/>
            <person name="Lipzen A."/>
            <person name="Lundell T."/>
            <person name="Morin E."/>
            <person name="Murat C."/>
            <person name="Riley R."/>
            <person name="Ohm R."/>
            <person name="Sun H."/>
            <person name="Tunlid A."/>
            <person name="Henrissat B."/>
            <person name="Grigoriev I.V."/>
            <person name="Hibbett D.S."/>
            <person name="Martin F."/>
        </authorList>
    </citation>
    <scope>NUCLEOTIDE SEQUENCE [LARGE SCALE GENOMIC DNA]</scope>
    <source>
        <strain evidence="2">h7</strain>
    </source>
</reference>
<dbReference type="Proteomes" id="UP000053424">
    <property type="component" value="Unassembled WGS sequence"/>
</dbReference>
<name>A0A0C3CNL2_HEBCY</name>
<keyword evidence="2" id="KW-1185">Reference proteome</keyword>
<proteinExistence type="predicted"/>
<dbReference type="EMBL" id="KN831772">
    <property type="protein sequence ID" value="KIM45416.1"/>
    <property type="molecule type" value="Genomic_DNA"/>
</dbReference>